<evidence type="ECO:0000259" key="3">
    <source>
        <dbReference type="Pfam" id="PF13473"/>
    </source>
</evidence>
<dbReference type="InterPro" id="IPR039447">
    <property type="entry name" value="UreH-like_TM_dom"/>
</dbReference>
<feature type="transmembrane region" description="Helical" evidence="1">
    <location>
        <begin position="72"/>
        <end position="92"/>
    </location>
</feature>
<keyword evidence="1" id="KW-1133">Transmembrane helix</keyword>
<dbReference type="SUPFAM" id="SSF49503">
    <property type="entry name" value="Cupredoxins"/>
    <property type="match status" value="1"/>
</dbReference>
<dbReference type="InterPro" id="IPR008972">
    <property type="entry name" value="Cupredoxin"/>
</dbReference>
<accession>A0A3D2X355</accession>
<organism evidence="4 5">
    <name type="scientific">Lachnoclostridium phytofermentans</name>
    <dbReference type="NCBI Taxonomy" id="66219"/>
    <lineage>
        <taxon>Bacteria</taxon>
        <taxon>Bacillati</taxon>
        <taxon>Bacillota</taxon>
        <taxon>Clostridia</taxon>
        <taxon>Lachnospirales</taxon>
        <taxon>Lachnospiraceae</taxon>
    </lineage>
</organism>
<dbReference type="Pfam" id="PF13386">
    <property type="entry name" value="DsbD_2"/>
    <property type="match status" value="1"/>
</dbReference>
<feature type="non-terminal residue" evidence="4">
    <location>
        <position position="1"/>
    </location>
</feature>
<dbReference type="Gene3D" id="2.60.40.420">
    <property type="entry name" value="Cupredoxins - blue copper proteins"/>
    <property type="match status" value="2"/>
</dbReference>
<protein>
    <submittedName>
        <fullName evidence="4">Heavy metal transporter</fullName>
    </submittedName>
</protein>
<dbReference type="AlphaFoldDB" id="A0A3D2X355"/>
<dbReference type="EMBL" id="DPVV01000051">
    <property type="protein sequence ID" value="HCL01063.1"/>
    <property type="molecule type" value="Genomic_DNA"/>
</dbReference>
<evidence type="ECO:0000313" key="4">
    <source>
        <dbReference type="EMBL" id="HCL01063.1"/>
    </source>
</evidence>
<feature type="domain" description="EfeO-type cupredoxin-like" evidence="3">
    <location>
        <begin position="114"/>
        <end position="201"/>
    </location>
</feature>
<dbReference type="Proteomes" id="UP000262969">
    <property type="component" value="Unassembled WGS sequence"/>
</dbReference>
<dbReference type="InterPro" id="IPR028096">
    <property type="entry name" value="EfeO_Cupredoxin"/>
</dbReference>
<evidence type="ECO:0000256" key="1">
    <source>
        <dbReference type="SAM" id="Phobius"/>
    </source>
</evidence>
<dbReference type="Pfam" id="PF13473">
    <property type="entry name" value="Cupredoxin_1"/>
    <property type="match status" value="1"/>
</dbReference>
<evidence type="ECO:0000313" key="5">
    <source>
        <dbReference type="Proteomes" id="UP000262969"/>
    </source>
</evidence>
<feature type="domain" description="Urease accessory protein UreH-like transmembrane" evidence="2">
    <location>
        <begin position="3"/>
        <end position="85"/>
    </location>
</feature>
<keyword evidence="1" id="KW-0812">Transmembrane</keyword>
<dbReference type="PANTHER" id="PTHR42208">
    <property type="entry name" value="HEAVY METAL TRANSPORTER-RELATED"/>
    <property type="match status" value="1"/>
</dbReference>
<reference evidence="4 5" key="1">
    <citation type="journal article" date="2018" name="Nat. Biotechnol.">
        <title>A standardized bacterial taxonomy based on genome phylogeny substantially revises the tree of life.</title>
        <authorList>
            <person name="Parks D.H."/>
            <person name="Chuvochina M."/>
            <person name="Waite D.W."/>
            <person name="Rinke C."/>
            <person name="Skarshewski A."/>
            <person name="Chaumeil P.A."/>
            <person name="Hugenholtz P."/>
        </authorList>
    </citation>
    <scope>NUCLEOTIDE SEQUENCE [LARGE SCALE GENOMIC DNA]</scope>
    <source>
        <strain evidence="4">UBA11728</strain>
    </source>
</reference>
<gene>
    <name evidence="4" type="ORF">DHW61_01335</name>
</gene>
<proteinExistence type="predicted"/>
<evidence type="ECO:0000259" key="2">
    <source>
        <dbReference type="Pfam" id="PF13386"/>
    </source>
</evidence>
<sequence length="378" mass="41461">KEKNSNSPFYVGLLNGLMPCGPLQAMQLYALSTGDPLKGALSMLLFSLGTVPLMFGLGVLSSVLSQKFTKKVMSVGAVLVVVLGFSMFQSGLSLSGFAATPFDQSTSSNVAKIQDDVQIVNTTLNSGRYEPITVQAGIPVKWIITAENGSINGCNNRIYIPEYGIEKKFEIGENIIEFTPEKAGTYRYSCWMGMIRSTITVLEEGQTTPPPDTEVQDDYTGSYNDFNLDDTVQNKEPAGYQIPVDNVVIAKKNGDKQTVEINLTNSGFSPALIIMESGIETEWNIHAESLNEGNKTLLFPFYESVLPLKEGDNRLYVLPILDFDFSTIDYNFFGIVKVVDDIDDINIDAIKEQVSNYETYKWNYNQIGNGGGGGASCH</sequence>
<name>A0A3D2X355_9FIRM</name>
<comment type="caution">
    <text evidence="4">The sequence shown here is derived from an EMBL/GenBank/DDBJ whole genome shotgun (WGS) entry which is preliminary data.</text>
</comment>
<keyword evidence="1" id="KW-0472">Membrane</keyword>
<feature type="transmembrane region" description="Helical" evidence="1">
    <location>
        <begin position="40"/>
        <end position="60"/>
    </location>
</feature>
<dbReference type="PANTHER" id="PTHR42208:SF1">
    <property type="entry name" value="HEAVY METAL TRANSPORTER"/>
    <property type="match status" value="1"/>
</dbReference>